<dbReference type="Pfam" id="PF13561">
    <property type="entry name" value="adh_short_C2"/>
    <property type="match status" value="1"/>
</dbReference>
<reference evidence="2 3" key="1">
    <citation type="journal article" date="2015" name="Nature">
        <title>rRNA introns, odd ribosomes, and small enigmatic genomes across a large radiation of phyla.</title>
        <authorList>
            <person name="Brown C.T."/>
            <person name="Hug L.A."/>
            <person name="Thomas B.C."/>
            <person name="Sharon I."/>
            <person name="Castelle C.J."/>
            <person name="Singh A."/>
            <person name="Wilkins M.J."/>
            <person name="Williams K.H."/>
            <person name="Banfield J.F."/>
        </authorList>
    </citation>
    <scope>NUCLEOTIDE SEQUENCE [LARGE SCALE GENOMIC DNA]</scope>
</reference>
<comment type="caution">
    <text evidence="2">The sequence shown here is derived from an EMBL/GenBank/DDBJ whole genome shotgun (WGS) entry which is preliminary data.</text>
</comment>
<sequence length="277" mass="29548">MELSSYQKIENSKLLDLTGKTAIVTGGAMGIGRGIVERLAEAGANVVIADFDLESSNKTIDDLSSKNYELFAIKTDVSSETDVQNMVKTTVEKFGGVDILVNNAGIYPSVPLSKMTKEDFEKVIAVNLRGVFLCVEEVSDQMIAQGKGGKIINITSIDALHPSMIGLSAYDASKHGVWGFTKNVALELAGHKIWVNAVAPGGIATPGVAKMNQPKEGQVPAPQVNQEEIIKAFMAKIPMHRFGEVDEIGKAVLFLASDMSSYMTGEQIVVDGGALLS</sequence>
<dbReference type="EMBL" id="LBRB01000031">
    <property type="protein sequence ID" value="KKP87788.1"/>
    <property type="molecule type" value="Genomic_DNA"/>
</dbReference>
<dbReference type="InterPro" id="IPR002347">
    <property type="entry name" value="SDR_fam"/>
</dbReference>
<gene>
    <name evidence="2" type="ORF">UR93_C0031G0002</name>
</gene>
<dbReference type="PANTHER" id="PTHR42879:SF2">
    <property type="entry name" value="3-OXOACYL-[ACYL-CARRIER-PROTEIN] REDUCTASE FABG"/>
    <property type="match status" value="1"/>
</dbReference>
<evidence type="ECO:0000313" key="3">
    <source>
        <dbReference type="Proteomes" id="UP000034316"/>
    </source>
</evidence>
<dbReference type="FunFam" id="3.40.50.720:FF:000084">
    <property type="entry name" value="Short-chain dehydrogenase reductase"/>
    <property type="match status" value="1"/>
</dbReference>
<organism evidence="2 3">
    <name type="scientific">Berkelbacteria bacterium GW2011_GWA2_35_9</name>
    <dbReference type="NCBI Taxonomy" id="1618333"/>
    <lineage>
        <taxon>Bacteria</taxon>
        <taxon>Candidatus Berkelbacteria</taxon>
    </lineage>
</organism>
<evidence type="ECO:0000313" key="2">
    <source>
        <dbReference type="EMBL" id="KKP87788.1"/>
    </source>
</evidence>
<evidence type="ECO:0000256" key="1">
    <source>
        <dbReference type="ARBA" id="ARBA00006484"/>
    </source>
</evidence>
<dbReference type="InterPro" id="IPR050259">
    <property type="entry name" value="SDR"/>
</dbReference>
<accession>A0A0G0D376</accession>
<dbReference type="NCBIfam" id="NF005559">
    <property type="entry name" value="PRK07231.1"/>
    <property type="match status" value="1"/>
</dbReference>
<dbReference type="STRING" id="1618333.UR93_C0031G0002"/>
<dbReference type="Gene3D" id="3.40.50.720">
    <property type="entry name" value="NAD(P)-binding Rossmann-like Domain"/>
    <property type="match status" value="1"/>
</dbReference>
<name>A0A0G0D376_9BACT</name>
<dbReference type="PANTHER" id="PTHR42879">
    <property type="entry name" value="3-OXOACYL-(ACYL-CARRIER-PROTEIN) REDUCTASE"/>
    <property type="match status" value="1"/>
</dbReference>
<dbReference type="SUPFAM" id="SSF51735">
    <property type="entry name" value="NAD(P)-binding Rossmann-fold domains"/>
    <property type="match status" value="1"/>
</dbReference>
<protein>
    <submittedName>
        <fullName evidence="2">Short-chain dehydrogenase/reductase SDR</fullName>
    </submittedName>
</protein>
<dbReference type="Proteomes" id="UP000034316">
    <property type="component" value="Unassembled WGS sequence"/>
</dbReference>
<proteinExistence type="inferred from homology"/>
<comment type="similarity">
    <text evidence="1">Belongs to the short-chain dehydrogenases/reductases (SDR) family.</text>
</comment>
<dbReference type="AlphaFoldDB" id="A0A0G0D376"/>
<dbReference type="PRINTS" id="PR00081">
    <property type="entry name" value="GDHRDH"/>
</dbReference>
<dbReference type="PRINTS" id="PR00080">
    <property type="entry name" value="SDRFAMILY"/>
</dbReference>
<dbReference type="PATRIC" id="fig|1618333.3.peg.651"/>
<dbReference type="InterPro" id="IPR036291">
    <property type="entry name" value="NAD(P)-bd_dom_sf"/>
</dbReference>